<dbReference type="EnsemblPlants" id="AET2Gv21225100.5">
    <property type="protein sequence ID" value="AET2Gv21225100.5"/>
    <property type="gene ID" value="AET2Gv21225100"/>
</dbReference>
<keyword evidence="1" id="KW-0812">Transmembrane</keyword>
<dbReference type="AlphaFoldDB" id="A0A453DFT5"/>
<dbReference type="Gramene" id="AET2Gv21225100.2">
    <property type="protein sequence ID" value="AET2Gv21225100.2"/>
    <property type="gene ID" value="AET2Gv21225100"/>
</dbReference>
<reference evidence="3" key="2">
    <citation type="journal article" date="2017" name="Nat. Plants">
        <title>The Aegilops tauschii genome reveals multiple impacts of transposons.</title>
        <authorList>
            <person name="Zhao G."/>
            <person name="Zou C."/>
            <person name="Li K."/>
            <person name="Wang K."/>
            <person name="Li T."/>
            <person name="Gao L."/>
            <person name="Zhang X."/>
            <person name="Wang H."/>
            <person name="Yang Z."/>
            <person name="Liu X."/>
            <person name="Jiang W."/>
            <person name="Mao L."/>
            <person name="Kong X."/>
            <person name="Jiao Y."/>
            <person name="Jia J."/>
        </authorList>
    </citation>
    <scope>NUCLEOTIDE SEQUENCE [LARGE SCALE GENOMIC DNA]</scope>
    <source>
        <strain evidence="3">cv. AL8/78</strain>
    </source>
</reference>
<reference evidence="2" key="4">
    <citation type="submission" date="2019-03" db="UniProtKB">
        <authorList>
            <consortium name="EnsemblPlants"/>
        </authorList>
    </citation>
    <scope>IDENTIFICATION</scope>
</reference>
<dbReference type="Gramene" id="AET2Gv21225100.5">
    <property type="protein sequence ID" value="AET2Gv21225100.5"/>
    <property type="gene ID" value="AET2Gv21225100"/>
</dbReference>
<keyword evidence="1" id="KW-0472">Membrane</keyword>
<dbReference type="EnsemblPlants" id="AET2Gv21225100.4">
    <property type="protein sequence ID" value="AET2Gv21225100.4"/>
    <property type="gene ID" value="AET2Gv21225100"/>
</dbReference>
<sequence length="66" mass="7594">MAYRNNDAANFLVNSLSKISFFAVKEFPLLSNRIWWGHLFSFAVDFVGAIFLLFKNGFWDQDIADG</sequence>
<reference evidence="3" key="1">
    <citation type="journal article" date="2014" name="Science">
        <title>Ancient hybridizations among the ancestral genomes of bread wheat.</title>
        <authorList>
            <consortium name="International Wheat Genome Sequencing Consortium,"/>
            <person name="Marcussen T."/>
            <person name="Sandve S.R."/>
            <person name="Heier L."/>
            <person name="Spannagl M."/>
            <person name="Pfeifer M."/>
            <person name="Jakobsen K.S."/>
            <person name="Wulff B.B."/>
            <person name="Steuernagel B."/>
            <person name="Mayer K.F."/>
            <person name="Olsen O.A."/>
        </authorList>
    </citation>
    <scope>NUCLEOTIDE SEQUENCE [LARGE SCALE GENOMIC DNA]</scope>
    <source>
        <strain evidence="3">cv. AL8/78</strain>
    </source>
</reference>
<accession>A0A453DFT5</accession>
<keyword evidence="3" id="KW-1185">Reference proteome</keyword>
<keyword evidence="1" id="KW-1133">Transmembrane helix</keyword>
<protein>
    <submittedName>
        <fullName evidence="2">Uncharacterized protein</fullName>
    </submittedName>
</protein>
<proteinExistence type="predicted"/>
<reference evidence="2" key="3">
    <citation type="journal article" date="2017" name="Nature">
        <title>Genome sequence of the progenitor of the wheat D genome Aegilops tauschii.</title>
        <authorList>
            <person name="Luo M.C."/>
            <person name="Gu Y.Q."/>
            <person name="Puiu D."/>
            <person name="Wang H."/>
            <person name="Twardziok S.O."/>
            <person name="Deal K.R."/>
            <person name="Huo N."/>
            <person name="Zhu T."/>
            <person name="Wang L."/>
            <person name="Wang Y."/>
            <person name="McGuire P.E."/>
            <person name="Liu S."/>
            <person name="Long H."/>
            <person name="Ramasamy R.K."/>
            <person name="Rodriguez J.C."/>
            <person name="Van S.L."/>
            <person name="Yuan L."/>
            <person name="Wang Z."/>
            <person name="Xia Z."/>
            <person name="Xiao L."/>
            <person name="Anderson O.D."/>
            <person name="Ouyang S."/>
            <person name="Liang Y."/>
            <person name="Zimin A.V."/>
            <person name="Pertea G."/>
            <person name="Qi P."/>
            <person name="Bennetzen J.L."/>
            <person name="Dai X."/>
            <person name="Dawson M.W."/>
            <person name="Muller H.G."/>
            <person name="Kugler K."/>
            <person name="Rivarola-Duarte L."/>
            <person name="Spannagl M."/>
            <person name="Mayer K.F.X."/>
            <person name="Lu F.H."/>
            <person name="Bevan M.W."/>
            <person name="Leroy P."/>
            <person name="Li P."/>
            <person name="You F.M."/>
            <person name="Sun Q."/>
            <person name="Liu Z."/>
            <person name="Lyons E."/>
            <person name="Wicker T."/>
            <person name="Salzberg S.L."/>
            <person name="Devos K.M."/>
            <person name="Dvorak J."/>
        </authorList>
    </citation>
    <scope>NUCLEOTIDE SEQUENCE [LARGE SCALE GENOMIC DNA]</scope>
    <source>
        <strain evidence="2">cv. AL8/78</strain>
    </source>
</reference>
<organism evidence="2 3">
    <name type="scientific">Aegilops tauschii subsp. strangulata</name>
    <name type="common">Goatgrass</name>
    <dbReference type="NCBI Taxonomy" id="200361"/>
    <lineage>
        <taxon>Eukaryota</taxon>
        <taxon>Viridiplantae</taxon>
        <taxon>Streptophyta</taxon>
        <taxon>Embryophyta</taxon>
        <taxon>Tracheophyta</taxon>
        <taxon>Spermatophyta</taxon>
        <taxon>Magnoliopsida</taxon>
        <taxon>Liliopsida</taxon>
        <taxon>Poales</taxon>
        <taxon>Poaceae</taxon>
        <taxon>BOP clade</taxon>
        <taxon>Pooideae</taxon>
        <taxon>Triticodae</taxon>
        <taxon>Triticeae</taxon>
        <taxon>Triticinae</taxon>
        <taxon>Aegilops</taxon>
    </lineage>
</organism>
<evidence type="ECO:0000313" key="2">
    <source>
        <dbReference type="EnsemblPlants" id="AET2Gv21225100.5"/>
    </source>
</evidence>
<dbReference type="EnsemblPlants" id="AET2Gv21225100.2">
    <property type="protein sequence ID" value="AET2Gv21225100.2"/>
    <property type="gene ID" value="AET2Gv21225100"/>
</dbReference>
<evidence type="ECO:0000256" key="1">
    <source>
        <dbReference type="SAM" id="Phobius"/>
    </source>
</evidence>
<dbReference type="Gramene" id="AET2Gv21225100.3">
    <property type="protein sequence ID" value="AET2Gv21225100.3"/>
    <property type="gene ID" value="AET2Gv21225100"/>
</dbReference>
<evidence type="ECO:0000313" key="3">
    <source>
        <dbReference type="Proteomes" id="UP000015105"/>
    </source>
</evidence>
<name>A0A453DFT5_AEGTS</name>
<reference evidence="2" key="5">
    <citation type="journal article" date="2021" name="G3 (Bethesda)">
        <title>Aegilops tauschii genome assembly Aet v5.0 features greater sequence contiguity and improved annotation.</title>
        <authorList>
            <person name="Wang L."/>
            <person name="Zhu T."/>
            <person name="Rodriguez J.C."/>
            <person name="Deal K.R."/>
            <person name="Dubcovsky J."/>
            <person name="McGuire P.E."/>
            <person name="Lux T."/>
            <person name="Spannagl M."/>
            <person name="Mayer K.F.X."/>
            <person name="Baldrich P."/>
            <person name="Meyers B.C."/>
            <person name="Huo N."/>
            <person name="Gu Y.Q."/>
            <person name="Zhou H."/>
            <person name="Devos K.M."/>
            <person name="Bennetzen J.L."/>
            <person name="Unver T."/>
            <person name="Budak H."/>
            <person name="Gulick P.J."/>
            <person name="Galiba G."/>
            <person name="Kalapos B."/>
            <person name="Nelson D.R."/>
            <person name="Li P."/>
            <person name="You F.M."/>
            <person name="Luo M.C."/>
            <person name="Dvorak J."/>
        </authorList>
    </citation>
    <scope>NUCLEOTIDE SEQUENCE [LARGE SCALE GENOMIC DNA]</scope>
    <source>
        <strain evidence="2">cv. AL8/78</strain>
    </source>
</reference>
<dbReference type="Gramene" id="AET2Gv21225100.4">
    <property type="protein sequence ID" value="AET2Gv21225100.4"/>
    <property type="gene ID" value="AET2Gv21225100"/>
</dbReference>
<dbReference type="Proteomes" id="UP000015105">
    <property type="component" value="Chromosome 2D"/>
</dbReference>
<feature type="transmembrane region" description="Helical" evidence="1">
    <location>
        <begin position="34"/>
        <end position="54"/>
    </location>
</feature>
<dbReference type="EnsemblPlants" id="AET2Gv21225100.3">
    <property type="protein sequence ID" value="AET2Gv21225100.3"/>
    <property type="gene ID" value="AET2Gv21225100"/>
</dbReference>